<evidence type="ECO:0000313" key="1">
    <source>
        <dbReference type="EMBL" id="MDI1437224.1"/>
    </source>
</evidence>
<evidence type="ECO:0000313" key="2">
    <source>
        <dbReference type="Proteomes" id="UP001160301"/>
    </source>
</evidence>
<dbReference type="RefSeq" id="WP_284721896.1">
    <property type="nucleotide sequence ID" value="NZ_JARZHI010000113.1"/>
</dbReference>
<keyword evidence="2" id="KW-1185">Reference proteome</keyword>
<gene>
    <name evidence="1" type="ORF">QHF89_47395</name>
</gene>
<protein>
    <submittedName>
        <fullName evidence="1">Uncharacterized protein</fullName>
    </submittedName>
</protein>
<comment type="caution">
    <text evidence="1">The sequence shown here is derived from an EMBL/GenBank/DDBJ whole genome shotgun (WGS) entry which is preliminary data.</text>
</comment>
<accession>A0ABT6P9C7</accession>
<organism evidence="1 2">
    <name type="scientific">Polyangium sorediatum</name>
    <dbReference type="NCBI Taxonomy" id="889274"/>
    <lineage>
        <taxon>Bacteria</taxon>
        <taxon>Pseudomonadati</taxon>
        <taxon>Myxococcota</taxon>
        <taxon>Polyangia</taxon>
        <taxon>Polyangiales</taxon>
        <taxon>Polyangiaceae</taxon>
        <taxon>Polyangium</taxon>
    </lineage>
</organism>
<name>A0ABT6P9C7_9BACT</name>
<sequence>MIWGTRKRYHDLVLPVIHDALVNECGHRYGYRNFDSKDDARNTLPFDVLTMAELSQNNHGRFGQAPNFAVCAWELDVLPVIDTAA</sequence>
<dbReference type="Proteomes" id="UP001160301">
    <property type="component" value="Unassembled WGS sequence"/>
</dbReference>
<dbReference type="EMBL" id="JARZHI010000113">
    <property type="protein sequence ID" value="MDI1437224.1"/>
    <property type="molecule type" value="Genomic_DNA"/>
</dbReference>
<reference evidence="1 2" key="1">
    <citation type="submission" date="2023-04" db="EMBL/GenBank/DDBJ databases">
        <title>The genome sequence of Polyangium sorediatum DSM14670.</title>
        <authorList>
            <person name="Zhang X."/>
        </authorList>
    </citation>
    <scope>NUCLEOTIDE SEQUENCE [LARGE SCALE GENOMIC DNA]</scope>
    <source>
        <strain evidence="1 2">DSM 14670</strain>
    </source>
</reference>
<proteinExistence type="predicted"/>